<dbReference type="SUPFAM" id="SSF46689">
    <property type="entry name" value="Homeodomain-like"/>
    <property type="match status" value="1"/>
</dbReference>
<keyword evidence="5" id="KW-1185">Reference proteome</keyword>
<gene>
    <name evidence="4" type="ORF">bsdcttw_17060</name>
</gene>
<sequence>MYEGNNPIALQSRTWMVNALIALMEERQYQKITIMDICKKADLSRQTFYNIYSEKDDVLRYYFRNLFREEPYNLELRGRLKLSDITDLFSKFLVEQDTLLKLMVKNNLEGIIFEEMSASVSTCTTGATPCNQYATHKYGNAFFTGALTQTLICWFKDPERITSEELSELLYKILTGNYYEICK</sequence>
<evidence type="ECO:0000259" key="3">
    <source>
        <dbReference type="PROSITE" id="PS50977"/>
    </source>
</evidence>
<evidence type="ECO:0000256" key="2">
    <source>
        <dbReference type="PROSITE-ProRule" id="PRU00335"/>
    </source>
</evidence>
<dbReference type="RefSeq" id="WP_185258983.1">
    <property type="nucleotide sequence ID" value="NZ_AP023368.1"/>
</dbReference>
<dbReference type="PANTHER" id="PTHR43479">
    <property type="entry name" value="ACREF/ENVCD OPERON REPRESSOR-RELATED"/>
    <property type="match status" value="1"/>
</dbReference>
<protein>
    <recommendedName>
        <fullName evidence="3">HTH tetR-type domain-containing protein</fullName>
    </recommendedName>
</protein>
<dbReference type="Proteomes" id="UP000515703">
    <property type="component" value="Chromosome"/>
</dbReference>
<dbReference type="Gene3D" id="1.10.357.10">
    <property type="entry name" value="Tetracycline Repressor, domain 2"/>
    <property type="match status" value="1"/>
</dbReference>
<dbReference type="InterPro" id="IPR050624">
    <property type="entry name" value="HTH-type_Tx_Regulator"/>
</dbReference>
<name>A0A7I8DNN0_9FIRM</name>
<dbReference type="InterPro" id="IPR001647">
    <property type="entry name" value="HTH_TetR"/>
</dbReference>
<evidence type="ECO:0000256" key="1">
    <source>
        <dbReference type="ARBA" id="ARBA00023125"/>
    </source>
</evidence>
<dbReference type="KEGG" id="acht:bsdcttw_17060"/>
<keyword evidence="1 2" id="KW-0238">DNA-binding</keyword>
<reference evidence="4 5" key="2">
    <citation type="submission" date="2020-08" db="EMBL/GenBank/DDBJ databases">
        <authorList>
            <person name="Ueki A."/>
            <person name="Tonouchi A."/>
        </authorList>
    </citation>
    <scope>NUCLEOTIDE SEQUENCE [LARGE SCALE GENOMIC DNA]</scope>
    <source>
        <strain evidence="4 5">CTTW</strain>
    </source>
</reference>
<dbReference type="EMBL" id="AP023368">
    <property type="protein sequence ID" value="BCJ98665.1"/>
    <property type="molecule type" value="Genomic_DNA"/>
</dbReference>
<feature type="domain" description="HTH tetR-type" evidence="3">
    <location>
        <begin position="10"/>
        <end position="70"/>
    </location>
</feature>
<reference evidence="4 5" key="1">
    <citation type="submission" date="2020-08" db="EMBL/GenBank/DDBJ databases">
        <title>Draft genome sequencing of an Anaerocolumna strain isolated from anoxic soil subjected to BSD treatment.</title>
        <authorList>
            <person name="Uek A."/>
            <person name="Tonouchi A."/>
        </authorList>
    </citation>
    <scope>NUCLEOTIDE SEQUENCE [LARGE SCALE GENOMIC DNA]</scope>
    <source>
        <strain evidence="4 5">CTTW</strain>
    </source>
</reference>
<dbReference type="GO" id="GO:0003677">
    <property type="term" value="F:DNA binding"/>
    <property type="evidence" value="ECO:0007669"/>
    <property type="project" value="UniProtKB-UniRule"/>
</dbReference>
<organism evidence="4 5">
    <name type="scientific">Anaerocolumna chitinilytica</name>
    <dbReference type="NCBI Taxonomy" id="1727145"/>
    <lineage>
        <taxon>Bacteria</taxon>
        <taxon>Bacillati</taxon>
        <taxon>Bacillota</taxon>
        <taxon>Clostridia</taxon>
        <taxon>Lachnospirales</taxon>
        <taxon>Lachnospiraceae</taxon>
        <taxon>Anaerocolumna</taxon>
    </lineage>
</organism>
<dbReference type="PROSITE" id="PS50977">
    <property type="entry name" value="HTH_TETR_2"/>
    <property type="match status" value="1"/>
</dbReference>
<accession>A0A7I8DNN0</accession>
<evidence type="ECO:0000313" key="5">
    <source>
        <dbReference type="Proteomes" id="UP000515703"/>
    </source>
</evidence>
<evidence type="ECO:0000313" key="4">
    <source>
        <dbReference type="EMBL" id="BCJ98665.1"/>
    </source>
</evidence>
<dbReference type="AlphaFoldDB" id="A0A7I8DNN0"/>
<dbReference type="PANTHER" id="PTHR43479:SF7">
    <property type="entry name" value="TETR-FAMILY TRANSCRIPTIONAL REGULATOR"/>
    <property type="match status" value="1"/>
</dbReference>
<proteinExistence type="predicted"/>
<dbReference type="InterPro" id="IPR009057">
    <property type="entry name" value="Homeodomain-like_sf"/>
</dbReference>
<feature type="DNA-binding region" description="H-T-H motif" evidence="2">
    <location>
        <begin position="33"/>
        <end position="52"/>
    </location>
</feature>